<feature type="compositionally biased region" description="Low complexity" evidence="1">
    <location>
        <begin position="81"/>
        <end position="100"/>
    </location>
</feature>
<name>A0ABS5EVP0_9PROT</name>
<organism evidence="3 4">
    <name type="scientific">Plastoroseomonas hellenica</name>
    <dbReference type="NCBI Taxonomy" id="2687306"/>
    <lineage>
        <taxon>Bacteria</taxon>
        <taxon>Pseudomonadati</taxon>
        <taxon>Pseudomonadota</taxon>
        <taxon>Alphaproteobacteria</taxon>
        <taxon>Acetobacterales</taxon>
        <taxon>Acetobacteraceae</taxon>
        <taxon>Plastoroseomonas</taxon>
    </lineage>
</organism>
<reference evidence="4" key="1">
    <citation type="journal article" date="2021" name="Syst. Appl. Microbiol.">
        <title>Roseomonas hellenica sp. nov., isolated from roots of wild-growing Alkanna tinctoria.</title>
        <authorList>
            <person name="Rat A."/>
            <person name="Naranjo H.D."/>
            <person name="Lebbe L."/>
            <person name="Cnockaert M."/>
            <person name="Krigas N."/>
            <person name="Grigoriadou K."/>
            <person name="Maloupa E."/>
            <person name="Willems A."/>
        </authorList>
    </citation>
    <scope>NUCLEOTIDE SEQUENCE [LARGE SCALE GENOMIC DNA]</scope>
    <source>
        <strain evidence="4">LMG 31523</strain>
    </source>
</reference>
<evidence type="ECO:0000313" key="3">
    <source>
        <dbReference type="EMBL" id="MBR0664371.1"/>
    </source>
</evidence>
<evidence type="ECO:0000256" key="1">
    <source>
        <dbReference type="SAM" id="MobiDB-lite"/>
    </source>
</evidence>
<dbReference type="Proteomes" id="UP001196870">
    <property type="component" value="Unassembled WGS sequence"/>
</dbReference>
<accession>A0ABS5EVP0</accession>
<dbReference type="Pfam" id="PF05229">
    <property type="entry name" value="SCPU"/>
    <property type="match status" value="1"/>
</dbReference>
<dbReference type="EMBL" id="JAAGBB010000008">
    <property type="protein sequence ID" value="MBR0664371.1"/>
    <property type="molecule type" value="Genomic_DNA"/>
</dbReference>
<sequence length="100" mass="10312">MMQPDPSWSPAQIFSGGYAIALGPGHGSIPTRRMASGDAIFQYQVYATAARTTVWGDGTGGSMIVSGGGSFTCNQAYSVYGRGSSRGSTRTPAPTSTRSP</sequence>
<evidence type="ECO:0000313" key="4">
    <source>
        <dbReference type="Proteomes" id="UP001196870"/>
    </source>
</evidence>
<gene>
    <name evidence="3" type="ORF">GXW71_08390</name>
</gene>
<protein>
    <submittedName>
        <fullName evidence="3">Fimbrial major subunit CsuA/B family protein</fullName>
    </submittedName>
</protein>
<comment type="caution">
    <text evidence="3">The sequence shown here is derived from an EMBL/GenBank/DDBJ whole genome shotgun (WGS) entry which is preliminary data.</text>
</comment>
<keyword evidence="4" id="KW-1185">Reference proteome</keyword>
<feature type="region of interest" description="Disordered" evidence="1">
    <location>
        <begin position="80"/>
        <end position="100"/>
    </location>
</feature>
<proteinExistence type="predicted"/>
<dbReference type="InterPro" id="IPR007893">
    <property type="entry name" value="Spore_coat_U/FanG"/>
</dbReference>
<evidence type="ECO:0000259" key="2">
    <source>
        <dbReference type="Pfam" id="PF05229"/>
    </source>
</evidence>
<feature type="domain" description="Spore coat protein U/FanG" evidence="2">
    <location>
        <begin position="18"/>
        <end position="86"/>
    </location>
</feature>